<evidence type="ECO:0000313" key="2">
    <source>
        <dbReference type="WBParaSite" id="ES5_v2.g30545.t1"/>
    </source>
</evidence>
<protein>
    <submittedName>
        <fullName evidence="2">Uncharacterized protein</fullName>
    </submittedName>
</protein>
<evidence type="ECO:0000313" key="1">
    <source>
        <dbReference type="Proteomes" id="UP000887579"/>
    </source>
</evidence>
<organism evidence="1 2">
    <name type="scientific">Panagrolaimus sp. ES5</name>
    <dbReference type="NCBI Taxonomy" id="591445"/>
    <lineage>
        <taxon>Eukaryota</taxon>
        <taxon>Metazoa</taxon>
        <taxon>Ecdysozoa</taxon>
        <taxon>Nematoda</taxon>
        <taxon>Chromadorea</taxon>
        <taxon>Rhabditida</taxon>
        <taxon>Tylenchina</taxon>
        <taxon>Panagrolaimomorpha</taxon>
        <taxon>Panagrolaimoidea</taxon>
        <taxon>Panagrolaimidae</taxon>
        <taxon>Panagrolaimus</taxon>
    </lineage>
</organism>
<proteinExistence type="predicted"/>
<dbReference type="Proteomes" id="UP000887579">
    <property type="component" value="Unplaced"/>
</dbReference>
<name>A0AC34GLG3_9BILA</name>
<sequence length="38" mass="4427">MVDIVTVTDVTNTPEAKRRDHFKIYKNGTATRTVQYRT</sequence>
<reference evidence="2" key="1">
    <citation type="submission" date="2022-11" db="UniProtKB">
        <authorList>
            <consortium name="WormBaseParasite"/>
        </authorList>
    </citation>
    <scope>IDENTIFICATION</scope>
</reference>
<dbReference type="WBParaSite" id="ES5_v2.g30545.t1">
    <property type="protein sequence ID" value="ES5_v2.g30545.t1"/>
    <property type="gene ID" value="ES5_v2.g30545"/>
</dbReference>
<accession>A0AC34GLG3</accession>